<dbReference type="SUPFAM" id="SSF56601">
    <property type="entry name" value="beta-lactamase/transpeptidase-like"/>
    <property type="match status" value="1"/>
</dbReference>
<evidence type="ECO:0000259" key="2">
    <source>
        <dbReference type="Pfam" id="PF00144"/>
    </source>
</evidence>
<gene>
    <name evidence="3" type="ORF">CLV99_1081</name>
</gene>
<accession>A0A4R6WHL5</accession>
<reference evidence="3 4" key="1">
    <citation type="submission" date="2019-03" db="EMBL/GenBank/DDBJ databases">
        <title>Genomic Encyclopedia of Archaeal and Bacterial Type Strains, Phase II (KMG-II): from individual species to whole genera.</title>
        <authorList>
            <person name="Goeker M."/>
        </authorList>
    </citation>
    <scope>NUCLEOTIDE SEQUENCE [LARGE SCALE GENOMIC DNA]</scope>
    <source>
        <strain evidence="3 4">DSM 28353</strain>
    </source>
</reference>
<dbReference type="Proteomes" id="UP000295292">
    <property type="component" value="Unassembled WGS sequence"/>
</dbReference>
<dbReference type="PANTHER" id="PTHR46825:SF9">
    <property type="entry name" value="BETA-LACTAMASE-RELATED DOMAIN-CONTAINING PROTEIN"/>
    <property type="match status" value="1"/>
</dbReference>
<protein>
    <submittedName>
        <fullName evidence="3">CubicO group peptidase (Beta-lactamase class C family)</fullName>
    </submittedName>
</protein>
<keyword evidence="1" id="KW-0732">Signal</keyword>
<feature type="signal peptide" evidence="1">
    <location>
        <begin position="1"/>
        <end position="19"/>
    </location>
</feature>
<dbReference type="InterPro" id="IPR001466">
    <property type="entry name" value="Beta-lactam-related"/>
</dbReference>
<organism evidence="3 4">
    <name type="scientific">Sphingobacterium yanglingense</name>
    <dbReference type="NCBI Taxonomy" id="1437280"/>
    <lineage>
        <taxon>Bacteria</taxon>
        <taxon>Pseudomonadati</taxon>
        <taxon>Bacteroidota</taxon>
        <taxon>Sphingobacteriia</taxon>
        <taxon>Sphingobacteriales</taxon>
        <taxon>Sphingobacteriaceae</taxon>
        <taxon>Sphingobacterium</taxon>
    </lineage>
</organism>
<feature type="domain" description="Beta-lactamase-related" evidence="2">
    <location>
        <begin position="35"/>
        <end position="329"/>
    </location>
</feature>
<feature type="chain" id="PRO_5020986693" evidence="1">
    <location>
        <begin position="20"/>
        <end position="367"/>
    </location>
</feature>
<proteinExistence type="predicted"/>
<dbReference type="EMBL" id="SNYV01000011">
    <property type="protein sequence ID" value="TDQ79634.1"/>
    <property type="molecule type" value="Genomic_DNA"/>
</dbReference>
<evidence type="ECO:0000256" key="1">
    <source>
        <dbReference type="SAM" id="SignalP"/>
    </source>
</evidence>
<dbReference type="RefSeq" id="WP_133583409.1">
    <property type="nucleotide sequence ID" value="NZ_SNYV01000011.1"/>
</dbReference>
<evidence type="ECO:0000313" key="3">
    <source>
        <dbReference type="EMBL" id="TDQ79634.1"/>
    </source>
</evidence>
<dbReference type="Gene3D" id="3.40.710.10">
    <property type="entry name" value="DD-peptidase/beta-lactamase superfamily"/>
    <property type="match status" value="1"/>
</dbReference>
<dbReference type="PANTHER" id="PTHR46825">
    <property type="entry name" value="D-ALANYL-D-ALANINE-CARBOXYPEPTIDASE/ENDOPEPTIDASE AMPH"/>
    <property type="match status" value="1"/>
</dbReference>
<dbReference type="AlphaFoldDB" id="A0A4R6WHL5"/>
<comment type="caution">
    <text evidence="3">The sequence shown here is derived from an EMBL/GenBank/DDBJ whole genome shotgun (WGS) entry which is preliminary data.</text>
</comment>
<dbReference type="InterPro" id="IPR050491">
    <property type="entry name" value="AmpC-like"/>
</dbReference>
<dbReference type="InterPro" id="IPR012338">
    <property type="entry name" value="Beta-lactam/transpept-like"/>
</dbReference>
<dbReference type="OrthoDB" id="9798166at2"/>
<sequence>MRYGLFLLSFFVGMYSSSAQQLQSVIATHYPKAEEPGGIAFTAIRGKAEFFPFGQAELEKKTAIEAETAFRMASVSKQFTAMATYLLLKKGALTFDTRIRKILTELPEATASITIDQLLQHTSGIWDYEAVIPEGLQHQLSDTDVLQLVAPIDSVYFPAGSTFRYSNTGYCLLAVIVERISKMDYASFVATHIFEPAGLNQAQVYTTGCIIPKRAYGYHPTATGFRFADQSNTSATKGDGGVYISAQEYTRWMNSNNPLWDNAFWETVIRHKVHLRGDIYYSMGLFVKMDKKGKIQAVFHSGESTGFHNAVLYLPQEYRTIGLFTNRDDLIINQAYDEVLKIYQTKPLNTEESLFQWLSKVYANEWR</sequence>
<dbReference type="Pfam" id="PF00144">
    <property type="entry name" value="Beta-lactamase"/>
    <property type="match status" value="1"/>
</dbReference>
<evidence type="ECO:0000313" key="4">
    <source>
        <dbReference type="Proteomes" id="UP000295292"/>
    </source>
</evidence>
<name>A0A4R6WHL5_9SPHI</name>
<keyword evidence="4" id="KW-1185">Reference proteome</keyword>